<evidence type="ECO:0008006" key="3">
    <source>
        <dbReference type="Google" id="ProtNLM"/>
    </source>
</evidence>
<sequence length="198" mass="21762">MPTLELTSLSLLPPTTATTPTLLPVLRTVRTALQTNSHFYTCLDDPSKLYILGHWASLSAHQDFLSSSSAASILEPQEDLLEFNWGIHIPLSPSAQLPLSAPVIALTRLFIQPARVAEFVAKLPHVVDVLAAASRYPVLAAWREDAEEGRPECVVISGWESPEGHTEFTVRAIGEDVEYASVQKCLTGLEVRHLRDLE</sequence>
<reference evidence="1" key="1">
    <citation type="journal article" date="2020" name="Stud. Mycol.">
        <title>101 Dothideomycetes genomes: a test case for predicting lifestyles and emergence of pathogens.</title>
        <authorList>
            <person name="Haridas S."/>
            <person name="Albert R."/>
            <person name="Binder M."/>
            <person name="Bloem J."/>
            <person name="Labutti K."/>
            <person name="Salamov A."/>
            <person name="Andreopoulos B."/>
            <person name="Baker S."/>
            <person name="Barry K."/>
            <person name="Bills G."/>
            <person name="Bluhm B."/>
            <person name="Cannon C."/>
            <person name="Castanera R."/>
            <person name="Culley D."/>
            <person name="Daum C."/>
            <person name="Ezra D."/>
            <person name="Gonzalez J."/>
            <person name="Henrissat B."/>
            <person name="Kuo A."/>
            <person name="Liang C."/>
            <person name="Lipzen A."/>
            <person name="Lutzoni F."/>
            <person name="Magnuson J."/>
            <person name="Mondo S."/>
            <person name="Nolan M."/>
            <person name="Ohm R."/>
            <person name="Pangilinan J."/>
            <person name="Park H.-J."/>
            <person name="Ramirez L."/>
            <person name="Alfaro M."/>
            <person name="Sun H."/>
            <person name="Tritt A."/>
            <person name="Yoshinaga Y."/>
            <person name="Zwiers L.-H."/>
            <person name="Turgeon B."/>
            <person name="Goodwin S."/>
            <person name="Spatafora J."/>
            <person name="Crous P."/>
            <person name="Grigoriev I."/>
        </authorList>
    </citation>
    <scope>NUCLEOTIDE SEQUENCE</scope>
    <source>
        <strain evidence="1">CBS 101060</strain>
    </source>
</reference>
<proteinExistence type="predicted"/>
<dbReference type="PANTHER" id="PTHR42052:SF1">
    <property type="entry name" value="ABM DOMAIN-CONTAINING PROTEIN"/>
    <property type="match status" value="1"/>
</dbReference>
<feature type="non-terminal residue" evidence="1">
    <location>
        <position position="198"/>
    </location>
</feature>
<evidence type="ECO:0000313" key="1">
    <source>
        <dbReference type="EMBL" id="KAF2839892.1"/>
    </source>
</evidence>
<dbReference type="Gene3D" id="3.30.70.100">
    <property type="match status" value="1"/>
</dbReference>
<protein>
    <recommendedName>
        <fullName evidence="3">ABM domain-containing protein</fullName>
    </recommendedName>
</protein>
<keyword evidence="2" id="KW-1185">Reference proteome</keyword>
<dbReference type="PANTHER" id="PTHR42052">
    <property type="entry name" value="ABM DOMAIN-CONTAINING PROTEIN"/>
    <property type="match status" value="1"/>
</dbReference>
<dbReference type="EMBL" id="MU006094">
    <property type="protein sequence ID" value="KAF2839892.1"/>
    <property type="molecule type" value="Genomic_DNA"/>
</dbReference>
<evidence type="ECO:0000313" key="2">
    <source>
        <dbReference type="Proteomes" id="UP000799429"/>
    </source>
</evidence>
<dbReference type="AlphaFoldDB" id="A0A9P4VSI5"/>
<accession>A0A9P4VSI5</accession>
<name>A0A9P4VSI5_9PEZI</name>
<organism evidence="1 2">
    <name type="scientific">Patellaria atrata CBS 101060</name>
    <dbReference type="NCBI Taxonomy" id="1346257"/>
    <lineage>
        <taxon>Eukaryota</taxon>
        <taxon>Fungi</taxon>
        <taxon>Dikarya</taxon>
        <taxon>Ascomycota</taxon>
        <taxon>Pezizomycotina</taxon>
        <taxon>Dothideomycetes</taxon>
        <taxon>Dothideomycetes incertae sedis</taxon>
        <taxon>Patellariales</taxon>
        <taxon>Patellariaceae</taxon>
        <taxon>Patellaria</taxon>
    </lineage>
</organism>
<gene>
    <name evidence="1" type="ORF">M501DRAFT_915718</name>
</gene>
<comment type="caution">
    <text evidence="1">The sequence shown here is derived from an EMBL/GenBank/DDBJ whole genome shotgun (WGS) entry which is preliminary data.</text>
</comment>
<dbReference type="OrthoDB" id="3542212at2759"/>
<dbReference type="Proteomes" id="UP000799429">
    <property type="component" value="Unassembled WGS sequence"/>
</dbReference>